<dbReference type="Gene3D" id="1.20.58.480">
    <property type="match status" value="1"/>
</dbReference>
<keyword evidence="1" id="KW-0560">Oxidoreductase</keyword>
<dbReference type="GO" id="GO:0046872">
    <property type="term" value="F:metal ion binding"/>
    <property type="evidence" value="ECO:0007669"/>
    <property type="project" value="InterPro"/>
</dbReference>
<dbReference type="AlphaFoldDB" id="E6PIA2"/>
<accession>E6PIA2</accession>
<dbReference type="PANTHER" id="PTHR10138:SF0">
    <property type="entry name" value="TRYPTOPHAN 2,3-DIOXYGENASE"/>
    <property type="match status" value="1"/>
</dbReference>
<comment type="caution">
    <text evidence="1">The sequence shown here is derived from an EMBL/GenBank/DDBJ whole genome shotgun (WGS) entry which is preliminary data.</text>
</comment>
<dbReference type="PANTHER" id="PTHR10138">
    <property type="entry name" value="TRYPTOPHAN 2,3-DIOXYGENASE"/>
    <property type="match status" value="1"/>
</dbReference>
<evidence type="ECO:0000313" key="1">
    <source>
        <dbReference type="EMBL" id="CBH76192.1"/>
    </source>
</evidence>
<reference evidence="1" key="1">
    <citation type="submission" date="2009-10" db="EMBL/GenBank/DDBJ databases">
        <title>Diversity of trophic interactions inside an arsenic-rich microbial ecosystem.</title>
        <authorList>
            <person name="Bertin P.N."/>
            <person name="Heinrich-Salmeron A."/>
            <person name="Pelletier E."/>
            <person name="Goulhen-Chollet F."/>
            <person name="Arsene-Ploetze F."/>
            <person name="Gallien S."/>
            <person name="Calteau A."/>
            <person name="Vallenet D."/>
            <person name="Casiot C."/>
            <person name="Chane-Woon-Ming B."/>
            <person name="Giloteaux L."/>
            <person name="Barakat M."/>
            <person name="Bonnefoy V."/>
            <person name="Bruneel O."/>
            <person name="Chandler M."/>
            <person name="Cleiss J."/>
            <person name="Duran R."/>
            <person name="Elbaz-Poulichet F."/>
            <person name="Fonknechten N."/>
            <person name="Lauga B."/>
            <person name="Mornico D."/>
            <person name="Ortet P."/>
            <person name="Schaeffer C."/>
            <person name="Siguier P."/>
            <person name="Alexander Thil Smith A."/>
            <person name="Van Dorsselaer A."/>
            <person name="Weissenbach J."/>
            <person name="Medigue C."/>
            <person name="Le Paslier D."/>
        </authorList>
    </citation>
    <scope>NUCLEOTIDE SEQUENCE</scope>
</reference>
<sequence>MSERLTYGTYLKVEELLALQKPLSQPAHHDELLFIVIHQVYELWFKQLLHELDAFVVACDANDLIRMGKIFRRVHAIQRVLEEQVDILETMTPQEFNRFRDHLNPASGFQSQQFRELEFLCGLRDERLFEHLVLTDLQRERLMARMQAPALPEHLADFLARAGFPCTTHDETIASYRKIYDDERTHAALYLLLEDCIEFDERLLLWRGRHVRMVERMIGHKRGTGGSSGVGYLQTTLEKRIFPELWEVRTYLGSENYG</sequence>
<keyword evidence="1" id="KW-0223">Dioxygenase</keyword>
<dbReference type="EMBL" id="CABL01000019">
    <property type="protein sequence ID" value="CBH76192.1"/>
    <property type="molecule type" value="Genomic_DNA"/>
</dbReference>
<dbReference type="GO" id="GO:0019441">
    <property type="term" value="P:L-tryptophan catabolic process to kynurenine"/>
    <property type="evidence" value="ECO:0007669"/>
    <property type="project" value="InterPro"/>
</dbReference>
<dbReference type="Pfam" id="PF03301">
    <property type="entry name" value="Trp_dioxygenase"/>
    <property type="match status" value="2"/>
</dbReference>
<dbReference type="HAMAP" id="MF_01972">
    <property type="entry name" value="T23O"/>
    <property type="match status" value="1"/>
</dbReference>
<dbReference type="EC" id="1.13.11.11" evidence="1"/>
<dbReference type="GO" id="GO:0004833">
    <property type="term" value="F:L-tryptophan 2,3-dioxygenase activity"/>
    <property type="evidence" value="ECO:0007669"/>
    <property type="project" value="UniProtKB-EC"/>
</dbReference>
<dbReference type="GO" id="GO:0019442">
    <property type="term" value="P:L-tryptophan catabolic process to acetyl-CoA"/>
    <property type="evidence" value="ECO:0007669"/>
    <property type="project" value="TreeGrafter"/>
</dbReference>
<proteinExistence type="inferred from homology"/>
<organism evidence="1">
    <name type="scientific">mine drainage metagenome</name>
    <dbReference type="NCBI Taxonomy" id="410659"/>
    <lineage>
        <taxon>unclassified sequences</taxon>
        <taxon>metagenomes</taxon>
        <taxon>ecological metagenomes</taxon>
    </lineage>
</organism>
<dbReference type="InterPro" id="IPR004981">
    <property type="entry name" value="Trp_2_3_dOase"/>
</dbReference>
<dbReference type="InterPro" id="IPR037217">
    <property type="entry name" value="Trp/Indoleamine_2_3_dOase-like"/>
</dbReference>
<protein>
    <submittedName>
        <fullName evidence="1">Putative tryptophan 2,3-dioxygenase</fullName>
        <ecNumber evidence="1">1.13.11.11</ecNumber>
    </submittedName>
</protein>
<name>E6PIA2_9ZZZZ</name>
<dbReference type="GO" id="GO:0020037">
    <property type="term" value="F:heme binding"/>
    <property type="evidence" value="ECO:0007669"/>
    <property type="project" value="InterPro"/>
</dbReference>
<dbReference type="SUPFAM" id="SSF140959">
    <property type="entry name" value="Indolic compounds 2,3-dioxygenase-like"/>
    <property type="match status" value="1"/>
</dbReference>
<gene>
    <name evidence="1" type="ORF">CARN1_0672</name>
</gene>